<feature type="region of interest" description="Disordered" evidence="1">
    <location>
        <begin position="1"/>
        <end position="26"/>
    </location>
</feature>
<protein>
    <submittedName>
        <fullName evidence="2">Uncharacterized protein</fullName>
    </submittedName>
</protein>
<keyword evidence="3" id="KW-1185">Reference proteome</keyword>
<evidence type="ECO:0000313" key="2">
    <source>
        <dbReference type="EMBL" id="OQO14404.1"/>
    </source>
</evidence>
<feature type="compositionally biased region" description="Polar residues" evidence="1">
    <location>
        <begin position="1"/>
        <end position="14"/>
    </location>
</feature>
<accession>A0A1V8TSV6</accession>
<evidence type="ECO:0000313" key="3">
    <source>
        <dbReference type="Proteomes" id="UP000192596"/>
    </source>
</evidence>
<sequence>MAEASASSAMTIDDNTAREPNSAGDALVVSDPSIGTRLNAAERVFGITELLEDILLLAITEPTRREELCWLFTLQTLNKSFAHTILQSLPLQRTTFRTYALAPPPAPT</sequence>
<evidence type="ECO:0000256" key="1">
    <source>
        <dbReference type="SAM" id="MobiDB-lite"/>
    </source>
</evidence>
<name>A0A1V8TSV6_9PEZI</name>
<dbReference type="InParanoid" id="A0A1V8TSV6"/>
<dbReference type="EMBL" id="NAJO01000002">
    <property type="protein sequence ID" value="OQO14404.1"/>
    <property type="molecule type" value="Genomic_DNA"/>
</dbReference>
<gene>
    <name evidence="2" type="ORF">B0A48_01280</name>
</gene>
<proteinExistence type="predicted"/>
<reference evidence="3" key="1">
    <citation type="submission" date="2017-03" db="EMBL/GenBank/DDBJ databases">
        <title>Genomes of endolithic fungi from Antarctica.</title>
        <authorList>
            <person name="Coleine C."/>
            <person name="Masonjones S."/>
            <person name="Stajich J.E."/>
        </authorList>
    </citation>
    <scope>NUCLEOTIDE SEQUENCE [LARGE SCALE GENOMIC DNA]</scope>
    <source>
        <strain evidence="3">CCFEE 5527</strain>
    </source>
</reference>
<dbReference type="AlphaFoldDB" id="A0A1V8TSV6"/>
<comment type="caution">
    <text evidence="2">The sequence shown here is derived from an EMBL/GenBank/DDBJ whole genome shotgun (WGS) entry which is preliminary data.</text>
</comment>
<organism evidence="2 3">
    <name type="scientific">Cryoendolithus antarcticus</name>
    <dbReference type="NCBI Taxonomy" id="1507870"/>
    <lineage>
        <taxon>Eukaryota</taxon>
        <taxon>Fungi</taxon>
        <taxon>Dikarya</taxon>
        <taxon>Ascomycota</taxon>
        <taxon>Pezizomycotina</taxon>
        <taxon>Dothideomycetes</taxon>
        <taxon>Dothideomycetidae</taxon>
        <taxon>Cladosporiales</taxon>
        <taxon>Cladosporiaceae</taxon>
        <taxon>Cryoendolithus</taxon>
    </lineage>
</organism>
<dbReference type="Proteomes" id="UP000192596">
    <property type="component" value="Unassembled WGS sequence"/>
</dbReference>